<proteinExistence type="predicted"/>
<comment type="caution">
    <text evidence="1">The sequence shown here is derived from an EMBL/GenBank/DDBJ whole genome shotgun (WGS) entry which is preliminary data.</text>
</comment>
<dbReference type="SUPFAM" id="SSF160104">
    <property type="entry name" value="Acetoacetate decarboxylase-like"/>
    <property type="match status" value="1"/>
</dbReference>
<protein>
    <submittedName>
        <fullName evidence="1">Acetoacetate decarboxylase</fullName>
    </submittedName>
</protein>
<name>A0ABS2R8E7_9BACI</name>
<organism evidence="1 2">
    <name type="scientific">Siminovitchia thermophila</name>
    <dbReference type="NCBI Taxonomy" id="1245522"/>
    <lineage>
        <taxon>Bacteria</taxon>
        <taxon>Bacillati</taxon>
        <taxon>Bacillota</taxon>
        <taxon>Bacilli</taxon>
        <taxon>Bacillales</taxon>
        <taxon>Bacillaceae</taxon>
        <taxon>Siminovitchia</taxon>
    </lineage>
</organism>
<dbReference type="Pfam" id="PF06314">
    <property type="entry name" value="ADC"/>
    <property type="match status" value="1"/>
</dbReference>
<evidence type="ECO:0000313" key="1">
    <source>
        <dbReference type="EMBL" id="MBM7715912.1"/>
    </source>
</evidence>
<dbReference type="EMBL" id="JAFBFH010000020">
    <property type="protein sequence ID" value="MBM7715912.1"/>
    <property type="molecule type" value="Genomic_DNA"/>
</dbReference>
<dbReference type="Gene3D" id="2.40.400.10">
    <property type="entry name" value="Acetoacetate decarboxylase-like"/>
    <property type="match status" value="1"/>
</dbReference>
<reference evidence="1 2" key="1">
    <citation type="submission" date="2021-01" db="EMBL/GenBank/DDBJ databases">
        <title>Genomic Encyclopedia of Type Strains, Phase IV (KMG-IV): sequencing the most valuable type-strain genomes for metagenomic binning, comparative biology and taxonomic classification.</title>
        <authorList>
            <person name="Goeker M."/>
        </authorList>
    </citation>
    <scope>NUCLEOTIDE SEQUENCE [LARGE SCALE GENOMIC DNA]</scope>
    <source>
        <strain evidence="1 2">DSM 105453</strain>
    </source>
</reference>
<dbReference type="RefSeq" id="WP_077113631.1">
    <property type="nucleotide sequence ID" value="NZ_JAFBFH010000020.1"/>
</dbReference>
<gene>
    <name evidence="1" type="ORF">JOC94_002923</name>
</gene>
<accession>A0ABS2R8E7</accession>
<dbReference type="InterPro" id="IPR023375">
    <property type="entry name" value="ADC_dom_sf"/>
</dbReference>
<sequence>MSNYEYNILPEYSPLYPKLPYEYKDYQKVSVYCRGDVKKLKQFLPKEFELISDIFEVFILQNNEIEGLDVYSEGGVVIPCAYKGISGACVAFEYVNTDDSLCAGREIWGYPKKLAEVQFECNEHMVKGSVQRKGKKVIDIVFERDDQEIVIPNLSPRLQVKRMPHPEHDGTDINKIIKNELQNAVLKKQVYGKAQLIMEQSAADPLYQLGVKEILGAMYIEGAFTLTYGKVIDEITK</sequence>
<dbReference type="Proteomes" id="UP000823485">
    <property type="component" value="Unassembled WGS sequence"/>
</dbReference>
<dbReference type="InterPro" id="IPR010451">
    <property type="entry name" value="Acetoacetate_decarboxylase"/>
</dbReference>
<keyword evidence="2" id="KW-1185">Reference proteome</keyword>
<evidence type="ECO:0000313" key="2">
    <source>
        <dbReference type="Proteomes" id="UP000823485"/>
    </source>
</evidence>